<protein>
    <submittedName>
        <fullName evidence="2">Kinase-like domain-containing protein</fullName>
    </submittedName>
</protein>
<dbReference type="STRING" id="658196.A0A397TDU4"/>
<name>A0A397TDU4_9GLOM</name>
<dbReference type="Gene3D" id="1.10.510.10">
    <property type="entry name" value="Transferase(Phosphotransferase) domain 1"/>
    <property type="match status" value="1"/>
</dbReference>
<dbReference type="GO" id="GO:0005737">
    <property type="term" value="C:cytoplasm"/>
    <property type="evidence" value="ECO:0007669"/>
    <property type="project" value="TreeGrafter"/>
</dbReference>
<organism evidence="2 3">
    <name type="scientific">Glomus cerebriforme</name>
    <dbReference type="NCBI Taxonomy" id="658196"/>
    <lineage>
        <taxon>Eukaryota</taxon>
        <taxon>Fungi</taxon>
        <taxon>Fungi incertae sedis</taxon>
        <taxon>Mucoromycota</taxon>
        <taxon>Glomeromycotina</taxon>
        <taxon>Glomeromycetes</taxon>
        <taxon>Glomerales</taxon>
        <taxon>Glomeraceae</taxon>
        <taxon>Glomus</taxon>
    </lineage>
</organism>
<evidence type="ECO:0000313" key="2">
    <source>
        <dbReference type="EMBL" id="RIA95499.1"/>
    </source>
</evidence>
<gene>
    <name evidence="2" type="ORF">C1645_816581</name>
</gene>
<evidence type="ECO:0000313" key="3">
    <source>
        <dbReference type="Proteomes" id="UP000265703"/>
    </source>
</evidence>
<dbReference type="Gene3D" id="3.30.200.20">
    <property type="entry name" value="Phosphorylase Kinase, domain 1"/>
    <property type="match status" value="1"/>
</dbReference>
<dbReference type="GO" id="GO:0004672">
    <property type="term" value="F:protein kinase activity"/>
    <property type="evidence" value="ECO:0007669"/>
    <property type="project" value="InterPro"/>
</dbReference>
<dbReference type="InterPro" id="IPR000719">
    <property type="entry name" value="Prot_kinase_dom"/>
</dbReference>
<proteinExistence type="predicted"/>
<keyword evidence="2" id="KW-0418">Kinase</keyword>
<comment type="caution">
    <text evidence="2">The sequence shown here is derived from an EMBL/GenBank/DDBJ whole genome shotgun (WGS) entry which is preliminary data.</text>
</comment>
<keyword evidence="2" id="KW-0808">Transferase</keyword>
<dbReference type="InterPro" id="IPR011009">
    <property type="entry name" value="Kinase-like_dom_sf"/>
</dbReference>
<dbReference type="InterPro" id="IPR001245">
    <property type="entry name" value="Ser-Thr/Tyr_kinase_cat_dom"/>
</dbReference>
<keyword evidence="3" id="KW-1185">Reference proteome</keyword>
<dbReference type="InterPro" id="IPR050167">
    <property type="entry name" value="Ser_Thr_protein_kinase"/>
</dbReference>
<dbReference type="PANTHER" id="PTHR23257">
    <property type="entry name" value="SERINE-THREONINE PROTEIN KINASE"/>
    <property type="match status" value="1"/>
</dbReference>
<dbReference type="EMBL" id="QKYT01000060">
    <property type="protein sequence ID" value="RIA95499.1"/>
    <property type="molecule type" value="Genomic_DNA"/>
</dbReference>
<dbReference type="GO" id="GO:0007165">
    <property type="term" value="P:signal transduction"/>
    <property type="evidence" value="ECO:0007669"/>
    <property type="project" value="TreeGrafter"/>
</dbReference>
<dbReference type="Pfam" id="PF07714">
    <property type="entry name" value="PK_Tyr_Ser-Thr"/>
    <property type="match status" value="1"/>
</dbReference>
<accession>A0A397TDU4</accession>
<dbReference type="OrthoDB" id="1668230at2759"/>
<evidence type="ECO:0000259" key="1">
    <source>
        <dbReference type="PROSITE" id="PS50011"/>
    </source>
</evidence>
<sequence>METQGIVIAEDCAASIQNENNLNDKHKKKDNGIGFGYCKKCCNPRTDFVWCTQCDTSALIDVFSTWTSGNSLIDKAIQKTQKESKTYIGYLEFIPYDRFSKIEILGQGGFGTVFKAYWSDGEKCYYRKVPGNRYFLTSRESSMKRVDPINDELLNKKTRTTPIYVVLKFLHNSDNISEEFLNEVMIYYGCNNRIDVHFLYTFNCYGITRHPETGNYGMVLPYAPEGDLRQYLKKNHMKLSWYDKVEIMLDLVRNLHLIHEKGFVHGDIHSGNILHVNNRTYIVDLGLARPADRPASDENGTHGIITYMAPEILQGQPRTQASDIYALGIVLYEICSGKAPFHDKKYDGILQYQIWKGLRPEPEDGTPKCMISLMKLCWDDNPSKRPNSLAVLEIIRPWFGAISLEISNLDFEDTGTLKPIREDIDQAEQKRLILNSNLTTAKSHPEVHTYSQYVPYVQMSNANDILRSSTNDSNIDSADSFWNLNS</sequence>
<reference evidence="2 3" key="1">
    <citation type="submission" date="2018-06" db="EMBL/GenBank/DDBJ databases">
        <title>Comparative genomics reveals the genomic features of Rhizophagus irregularis, R. cerebriforme, R. diaphanum and Gigaspora rosea, and their symbiotic lifestyle signature.</title>
        <authorList>
            <person name="Morin E."/>
            <person name="San Clemente H."/>
            <person name="Chen E.C.H."/>
            <person name="De La Providencia I."/>
            <person name="Hainaut M."/>
            <person name="Kuo A."/>
            <person name="Kohler A."/>
            <person name="Murat C."/>
            <person name="Tang N."/>
            <person name="Roy S."/>
            <person name="Loubradou J."/>
            <person name="Henrissat B."/>
            <person name="Grigoriev I.V."/>
            <person name="Corradi N."/>
            <person name="Roux C."/>
            <person name="Martin F.M."/>
        </authorList>
    </citation>
    <scope>NUCLEOTIDE SEQUENCE [LARGE SCALE GENOMIC DNA]</scope>
    <source>
        <strain evidence="2 3">DAOM 227022</strain>
    </source>
</reference>
<dbReference type="GO" id="GO:0005524">
    <property type="term" value="F:ATP binding"/>
    <property type="evidence" value="ECO:0007669"/>
    <property type="project" value="InterPro"/>
</dbReference>
<dbReference type="SUPFAM" id="SSF56112">
    <property type="entry name" value="Protein kinase-like (PK-like)"/>
    <property type="match status" value="1"/>
</dbReference>
<feature type="domain" description="Protein kinase" evidence="1">
    <location>
        <begin position="99"/>
        <end position="399"/>
    </location>
</feature>
<dbReference type="PRINTS" id="PR00109">
    <property type="entry name" value="TYRKINASE"/>
</dbReference>
<dbReference type="Proteomes" id="UP000265703">
    <property type="component" value="Unassembled WGS sequence"/>
</dbReference>
<dbReference type="AlphaFoldDB" id="A0A397TDU4"/>
<dbReference type="PROSITE" id="PS50011">
    <property type="entry name" value="PROTEIN_KINASE_DOM"/>
    <property type="match status" value="1"/>
</dbReference>